<comment type="subcellular location">
    <subcellularLocation>
        <location evidence="1">Membrane</location>
        <topology evidence="1">Multi-pass membrane protein</topology>
    </subcellularLocation>
</comment>
<feature type="transmembrane region" description="Helical" evidence="6">
    <location>
        <begin position="79"/>
        <end position="97"/>
    </location>
</feature>
<comment type="caution">
    <text evidence="8">The sequence shown here is derived from an EMBL/GenBank/DDBJ whole genome shotgun (WGS) entry which is preliminary data.</text>
</comment>
<dbReference type="Gene3D" id="1.20.1720.10">
    <property type="entry name" value="Multidrug resistance protein D"/>
    <property type="match status" value="1"/>
</dbReference>
<dbReference type="OrthoDB" id="2351791at2759"/>
<dbReference type="SUPFAM" id="SSF103473">
    <property type="entry name" value="MFS general substrate transporter"/>
    <property type="match status" value="1"/>
</dbReference>
<gene>
    <name evidence="8" type="ORF">PENDEC_c024G00186</name>
</gene>
<evidence type="ECO:0000256" key="6">
    <source>
        <dbReference type="SAM" id="Phobius"/>
    </source>
</evidence>
<evidence type="ECO:0000256" key="5">
    <source>
        <dbReference type="SAM" id="MobiDB-lite"/>
    </source>
</evidence>
<dbReference type="Gene3D" id="1.20.1250.20">
    <property type="entry name" value="MFS general substrate transporter like domains"/>
    <property type="match status" value="1"/>
</dbReference>
<dbReference type="PROSITE" id="PS50850">
    <property type="entry name" value="MFS"/>
    <property type="match status" value="1"/>
</dbReference>
<feature type="region of interest" description="Disordered" evidence="5">
    <location>
        <begin position="542"/>
        <end position="571"/>
    </location>
</feature>
<evidence type="ECO:0000256" key="2">
    <source>
        <dbReference type="ARBA" id="ARBA00022692"/>
    </source>
</evidence>
<feature type="compositionally biased region" description="Basic and acidic residues" evidence="5">
    <location>
        <begin position="550"/>
        <end position="564"/>
    </location>
</feature>
<feature type="domain" description="Major facilitator superfamily (MFS) profile" evidence="7">
    <location>
        <begin position="43"/>
        <end position="532"/>
    </location>
</feature>
<name>A0A1V6P0E2_PENDC</name>
<evidence type="ECO:0000256" key="3">
    <source>
        <dbReference type="ARBA" id="ARBA00022989"/>
    </source>
</evidence>
<dbReference type="InterPro" id="IPR020846">
    <property type="entry name" value="MFS_dom"/>
</dbReference>
<feature type="transmembrane region" description="Helical" evidence="6">
    <location>
        <begin position="508"/>
        <end position="526"/>
    </location>
</feature>
<evidence type="ECO:0000256" key="4">
    <source>
        <dbReference type="ARBA" id="ARBA00023136"/>
    </source>
</evidence>
<evidence type="ECO:0000259" key="7">
    <source>
        <dbReference type="PROSITE" id="PS50850"/>
    </source>
</evidence>
<evidence type="ECO:0000256" key="1">
    <source>
        <dbReference type="ARBA" id="ARBA00004141"/>
    </source>
</evidence>
<feature type="transmembrane region" description="Helical" evidence="6">
    <location>
        <begin position="167"/>
        <end position="185"/>
    </location>
</feature>
<dbReference type="FunFam" id="1.20.1250.20:FF:000786">
    <property type="entry name" value="MFS multidrug transporter, putative"/>
    <property type="match status" value="1"/>
</dbReference>
<organism evidence="8 9">
    <name type="scientific">Penicillium decumbens</name>
    <dbReference type="NCBI Taxonomy" id="69771"/>
    <lineage>
        <taxon>Eukaryota</taxon>
        <taxon>Fungi</taxon>
        <taxon>Dikarya</taxon>
        <taxon>Ascomycota</taxon>
        <taxon>Pezizomycotina</taxon>
        <taxon>Eurotiomycetes</taxon>
        <taxon>Eurotiomycetidae</taxon>
        <taxon>Eurotiales</taxon>
        <taxon>Aspergillaceae</taxon>
        <taxon>Penicillium</taxon>
    </lineage>
</organism>
<dbReference type="PANTHER" id="PTHR23501">
    <property type="entry name" value="MAJOR FACILITATOR SUPERFAMILY"/>
    <property type="match status" value="1"/>
</dbReference>
<feature type="transmembrane region" description="Helical" evidence="6">
    <location>
        <begin position="134"/>
        <end position="155"/>
    </location>
</feature>
<proteinExistence type="predicted"/>
<dbReference type="PANTHER" id="PTHR23501:SF59">
    <property type="entry name" value="MAJOR FACILITATOR SUPERFAMILY (MFS) PROFILE DOMAIN-CONTAINING PROTEIN-RELATED"/>
    <property type="match status" value="1"/>
</dbReference>
<dbReference type="EMBL" id="MDYL01000024">
    <property type="protein sequence ID" value="OQD70380.1"/>
    <property type="molecule type" value="Genomic_DNA"/>
</dbReference>
<dbReference type="InterPro" id="IPR036259">
    <property type="entry name" value="MFS_trans_sf"/>
</dbReference>
<keyword evidence="9" id="KW-1185">Reference proteome</keyword>
<dbReference type="FunFam" id="1.20.1720.10:FF:000018">
    <property type="entry name" value="Putative MFS multidrug transporter"/>
    <property type="match status" value="1"/>
</dbReference>
<dbReference type="PRINTS" id="PR01036">
    <property type="entry name" value="TCRTETB"/>
</dbReference>
<dbReference type="OMA" id="NLFHDPR"/>
<feature type="transmembrane region" description="Helical" evidence="6">
    <location>
        <begin position="428"/>
        <end position="454"/>
    </location>
</feature>
<evidence type="ECO:0000313" key="9">
    <source>
        <dbReference type="Proteomes" id="UP000191522"/>
    </source>
</evidence>
<accession>A0A1V6P0E2</accession>
<keyword evidence="4 6" id="KW-0472">Membrane</keyword>
<feature type="transmembrane region" description="Helical" evidence="6">
    <location>
        <begin position="337"/>
        <end position="362"/>
    </location>
</feature>
<dbReference type="Proteomes" id="UP000191522">
    <property type="component" value="Unassembled WGS sequence"/>
</dbReference>
<dbReference type="InterPro" id="IPR011701">
    <property type="entry name" value="MFS"/>
</dbReference>
<dbReference type="GO" id="GO:0022857">
    <property type="term" value="F:transmembrane transporter activity"/>
    <property type="evidence" value="ECO:0007669"/>
    <property type="project" value="InterPro"/>
</dbReference>
<feature type="transmembrane region" description="Helical" evidence="6">
    <location>
        <begin position="369"/>
        <end position="388"/>
    </location>
</feature>
<feature type="transmembrane region" description="Helical" evidence="6">
    <location>
        <begin position="109"/>
        <end position="128"/>
    </location>
</feature>
<feature type="region of interest" description="Disordered" evidence="5">
    <location>
        <begin position="1"/>
        <end position="24"/>
    </location>
</feature>
<dbReference type="GO" id="GO:0005886">
    <property type="term" value="C:plasma membrane"/>
    <property type="evidence" value="ECO:0007669"/>
    <property type="project" value="TreeGrafter"/>
</dbReference>
<keyword evidence="2 6" id="KW-0812">Transmembrane</keyword>
<feature type="transmembrane region" description="Helical" evidence="6">
    <location>
        <begin position="233"/>
        <end position="254"/>
    </location>
</feature>
<sequence>MASNLSSHDSEKQGPFRSSRPSSTLTVDEKDEKFALGRKGILVVFTLCVLTLMAALDGTSLSVALPTIAQDLNGTAIEAFWSGTSFLLSSTVFQPSFASLSNIFGRRPMVLLALVFFCVGAVICAIATDFTYMLIGRTIQGVGGGGIIALGEVIITDLIPLRWRGQYFGILSAMWSVGSVTGPILGGGFAEKVSWRWIFYINFPFIGIGGLLVIAFLNLITIPSSLVEKLRRIDYIGTVIFVGSLSSLLIPLTWGGVSYPWDSWHTLVPLTIGAVGLAFFAFYEYRFAADPIIPPVIFQNRTATTSFINSVLQGLILWCTLYYLPLYYEAVKEYSPILSGVALFPETFTVAPSGVIAGILITLTGHYRWAIWLGWVVSTIGLGLMCLIKSTTSVMGWILLNIVAGLGLGILFPSLGYAVQASAKPKNLAIAVAMFSFFRALGQAIGVAVGGVIFQNEMYKNLLKYPALAPMANAYSQDAAGLVQVIKGMADGVDKVNLKDAYTDSLRIVWAVCCAISGVALLFSLLTESYDLNQALETTQGLRGLNDNEPTEKELEMKTERDIESTAPMAW</sequence>
<dbReference type="AlphaFoldDB" id="A0A1V6P0E2"/>
<reference evidence="9" key="1">
    <citation type="journal article" date="2017" name="Nat. Microbiol.">
        <title>Global analysis of biosynthetic gene clusters reveals vast potential of secondary metabolite production in Penicillium species.</title>
        <authorList>
            <person name="Nielsen J.C."/>
            <person name="Grijseels S."/>
            <person name="Prigent S."/>
            <person name="Ji B."/>
            <person name="Dainat J."/>
            <person name="Nielsen K.F."/>
            <person name="Frisvad J.C."/>
            <person name="Workman M."/>
            <person name="Nielsen J."/>
        </authorList>
    </citation>
    <scope>NUCLEOTIDE SEQUENCE [LARGE SCALE GENOMIC DNA]</scope>
    <source>
        <strain evidence="9">IBT 11843</strain>
    </source>
</reference>
<keyword evidence="3 6" id="KW-1133">Transmembrane helix</keyword>
<dbReference type="Pfam" id="PF07690">
    <property type="entry name" value="MFS_1"/>
    <property type="match status" value="1"/>
</dbReference>
<feature type="transmembrane region" description="Helical" evidence="6">
    <location>
        <begin position="394"/>
        <end position="416"/>
    </location>
</feature>
<feature type="transmembrane region" description="Helical" evidence="6">
    <location>
        <begin position="306"/>
        <end position="325"/>
    </location>
</feature>
<feature type="transmembrane region" description="Helical" evidence="6">
    <location>
        <begin position="197"/>
        <end position="221"/>
    </location>
</feature>
<feature type="transmembrane region" description="Helical" evidence="6">
    <location>
        <begin position="40"/>
        <end position="59"/>
    </location>
</feature>
<evidence type="ECO:0000313" key="8">
    <source>
        <dbReference type="EMBL" id="OQD70380.1"/>
    </source>
</evidence>
<feature type="transmembrane region" description="Helical" evidence="6">
    <location>
        <begin position="266"/>
        <end position="285"/>
    </location>
</feature>
<protein>
    <recommendedName>
        <fullName evidence="7">Major facilitator superfamily (MFS) profile domain-containing protein</fullName>
    </recommendedName>
</protein>